<dbReference type="InterPro" id="IPR012338">
    <property type="entry name" value="Beta-lactam/transpept-like"/>
</dbReference>
<evidence type="ECO:0000313" key="4">
    <source>
        <dbReference type="Proteomes" id="UP001271007"/>
    </source>
</evidence>
<dbReference type="InterPro" id="IPR001466">
    <property type="entry name" value="Beta-lactam-related"/>
</dbReference>
<dbReference type="Proteomes" id="UP001271007">
    <property type="component" value="Unassembled WGS sequence"/>
</dbReference>
<feature type="domain" description="Beta-lactamase-related" evidence="2">
    <location>
        <begin position="24"/>
        <end position="322"/>
    </location>
</feature>
<evidence type="ECO:0000313" key="3">
    <source>
        <dbReference type="EMBL" id="KAK3052659.1"/>
    </source>
</evidence>
<dbReference type="Pfam" id="PF00144">
    <property type="entry name" value="Beta-lactamase"/>
    <property type="match status" value="1"/>
</dbReference>
<evidence type="ECO:0000256" key="1">
    <source>
        <dbReference type="ARBA" id="ARBA00038215"/>
    </source>
</evidence>
<name>A0AAJ0G7Z2_9PEZI</name>
<accession>A0AAJ0G7Z2</accession>
<dbReference type="PANTHER" id="PTHR46825:SF12">
    <property type="entry name" value="PENICILLIN-BINDING PROTEIN 4"/>
    <property type="match status" value="1"/>
</dbReference>
<dbReference type="SUPFAM" id="SSF56601">
    <property type="entry name" value="beta-lactamase/transpeptidase-like"/>
    <property type="match status" value="1"/>
</dbReference>
<protein>
    <recommendedName>
        <fullName evidence="2">Beta-lactamase-related domain-containing protein</fullName>
    </recommendedName>
</protein>
<proteinExistence type="inferred from homology"/>
<reference evidence="3" key="1">
    <citation type="submission" date="2023-04" db="EMBL/GenBank/DDBJ databases">
        <title>Black Yeasts Isolated from many extreme environments.</title>
        <authorList>
            <person name="Coleine C."/>
            <person name="Stajich J.E."/>
            <person name="Selbmann L."/>
        </authorList>
    </citation>
    <scope>NUCLEOTIDE SEQUENCE</scope>
    <source>
        <strain evidence="3">CCFEE 5312</strain>
    </source>
</reference>
<evidence type="ECO:0000259" key="2">
    <source>
        <dbReference type="Pfam" id="PF00144"/>
    </source>
</evidence>
<dbReference type="InterPro" id="IPR050491">
    <property type="entry name" value="AmpC-like"/>
</dbReference>
<dbReference type="Gene3D" id="3.40.710.10">
    <property type="entry name" value="DD-peptidase/beta-lactamase superfamily"/>
    <property type="match status" value="1"/>
</dbReference>
<keyword evidence="4" id="KW-1185">Reference proteome</keyword>
<dbReference type="AlphaFoldDB" id="A0AAJ0G7Z2"/>
<organism evidence="3 4">
    <name type="scientific">Extremus antarcticus</name>
    <dbReference type="NCBI Taxonomy" id="702011"/>
    <lineage>
        <taxon>Eukaryota</taxon>
        <taxon>Fungi</taxon>
        <taxon>Dikarya</taxon>
        <taxon>Ascomycota</taxon>
        <taxon>Pezizomycotina</taxon>
        <taxon>Dothideomycetes</taxon>
        <taxon>Dothideomycetidae</taxon>
        <taxon>Mycosphaerellales</taxon>
        <taxon>Extremaceae</taxon>
        <taxon>Extremus</taxon>
    </lineage>
</organism>
<comment type="similarity">
    <text evidence="1">Belongs to the peptidase S12 family.</text>
</comment>
<sequence length="459" mass="50102">MSQTLPAIMTVLAQLEASVLSADRLNQDGVPSASLAILEDGKTTAHVITRGSENAETVFQACSISKAITALAVAKLIDQGHIAYDTKVIDHLPKSTVECIIDAKTARLMQYVTVGMLLSHTSGLSQGGFPGYLGDPPSAEDVLAGRAPSNTPKVHFKTFPGAQFSYSGGGFTVLQIVLESAMSKPFPQIMQEVVLKPLGMTRSWYGDLPEGEKNYARARWTSSTSFPGDAKYHHFAEHAAASLWCTPSDLLKAVSAIQDSLSADSGFITKQTAKKMLTPVYRSDWLGGDNWPGYTSYVFGFHGGIESADGSSRPRNGIALMVNSWLGHDVAIKQIVSAVYYLQGWGRFKMLPSGFGKDDYVPYAAPEGTHVDEAWKDWIGQWGADWQMVDHDGPACQYRDMDPMKMRPAAAPTHVFEDGRKELFFVVDGLKIGLRLTWEDGTEVVQLLQAEATTLKRRE</sequence>
<dbReference type="PANTHER" id="PTHR46825">
    <property type="entry name" value="D-ALANYL-D-ALANINE-CARBOXYPEPTIDASE/ENDOPEPTIDASE AMPH"/>
    <property type="match status" value="1"/>
</dbReference>
<gene>
    <name evidence="3" type="ORF">LTR09_006140</name>
</gene>
<dbReference type="EMBL" id="JAWDJX010000019">
    <property type="protein sequence ID" value="KAK3052659.1"/>
    <property type="molecule type" value="Genomic_DNA"/>
</dbReference>
<comment type="caution">
    <text evidence="3">The sequence shown here is derived from an EMBL/GenBank/DDBJ whole genome shotgun (WGS) entry which is preliminary data.</text>
</comment>